<proteinExistence type="inferred from homology"/>
<dbReference type="GO" id="GO:0008168">
    <property type="term" value="F:methyltransferase activity"/>
    <property type="evidence" value="ECO:0007669"/>
    <property type="project" value="UniProtKB-UniRule"/>
</dbReference>
<evidence type="ECO:0000313" key="8">
    <source>
        <dbReference type="Proteomes" id="UP000199341"/>
    </source>
</evidence>
<keyword evidence="3 6" id="KW-0489">Methyltransferase</keyword>
<sequence>MDLPADIGWTGLLTAHMRAVESARPDRLFTDPLAEAVVDVVRHAIRTDPDAALPTGPAPGTGELTETWSMLSTYLGVRTAYYDRVVREAAAEGIRQVVVLAAGFDARAFRLGLPPETAFFELDTEPVLRFKETVLADAALTAGVRRHAVPADLRGPWHEALTRSGFAPEVPTMWLVEGLFMYLSAADSDALLAQVSSLSAPGSRMALEYYEDSPRVTDAGASGPVEVAVIERIVGFFQSGPPLPPDQWLASHGWAADVSTLAAEITARKRPLPLMFQAGRPHEVNLWLAEGRLR</sequence>
<evidence type="ECO:0000256" key="4">
    <source>
        <dbReference type="ARBA" id="ARBA00022679"/>
    </source>
</evidence>
<evidence type="ECO:0000256" key="1">
    <source>
        <dbReference type="ARBA" id="ARBA00003907"/>
    </source>
</evidence>
<dbReference type="Pfam" id="PF04072">
    <property type="entry name" value="LCM"/>
    <property type="match status" value="1"/>
</dbReference>
<dbReference type="InterPro" id="IPR007213">
    <property type="entry name" value="Ppm1/Ppm2/Tcmp"/>
</dbReference>
<dbReference type="EMBL" id="FNIE01000017">
    <property type="protein sequence ID" value="SDP11389.1"/>
    <property type="molecule type" value="Genomic_DNA"/>
</dbReference>
<dbReference type="Gene3D" id="3.40.50.150">
    <property type="entry name" value="Vaccinia Virus protein VP39"/>
    <property type="match status" value="1"/>
</dbReference>
<keyword evidence="4 7" id="KW-0808">Transferase</keyword>
<dbReference type="Proteomes" id="UP000199341">
    <property type="component" value="Unassembled WGS sequence"/>
</dbReference>
<evidence type="ECO:0000313" key="7">
    <source>
        <dbReference type="EMBL" id="SDP11389.1"/>
    </source>
</evidence>
<dbReference type="NCBIfam" id="TIGR00027">
    <property type="entry name" value="mthyl_TIGR00027"/>
    <property type="match status" value="1"/>
</dbReference>
<dbReference type="PANTHER" id="PTHR43619">
    <property type="entry name" value="S-ADENOSYL-L-METHIONINE-DEPENDENT METHYLTRANSFERASE YKTD-RELATED"/>
    <property type="match status" value="1"/>
</dbReference>
<dbReference type="InterPro" id="IPR029063">
    <property type="entry name" value="SAM-dependent_MTases_sf"/>
</dbReference>
<evidence type="ECO:0000256" key="5">
    <source>
        <dbReference type="ARBA" id="ARBA00022691"/>
    </source>
</evidence>
<dbReference type="RefSeq" id="WP_093787708.1">
    <property type="nucleotide sequence ID" value="NZ_FNIE01000017.1"/>
</dbReference>
<dbReference type="EC" id="2.1.1.-" evidence="6"/>
<gene>
    <name evidence="7" type="ORF">SAMN05216259_117102</name>
</gene>
<reference evidence="7 8" key="1">
    <citation type="submission" date="2016-10" db="EMBL/GenBank/DDBJ databases">
        <authorList>
            <person name="de Groot N.N."/>
        </authorList>
    </citation>
    <scope>NUCLEOTIDE SEQUENCE [LARGE SCALE GENOMIC DNA]</scope>
    <source>
        <strain evidence="7 8">CGMCC 4.2022</strain>
    </source>
</reference>
<dbReference type="AlphaFoldDB" id="A0A1H0Q437"/>
<evidence type="ECO:0000256" key="6">
    <source>
        <dbReference type="RuleBase" id="RU362030"/>
    </source>
</evidence>
<organism evidence="7 8">
    <name type="scientific">Actinacidiphila guanduensis</name>
    <dbReference type="NCBI Taxonomy" id="310781"/>
    <lineage>
        <taxon>Bacteria</taxon>
        <taxon>Bacillati</taxon>
        <taxon>Actinomycetota</taxon>
        <taxon>Actinomycetes</taxon>
        <taxon>Kitasatosporales</taxon>
        <taxon>Streptomycetaceae</taxon>
        <taxon>Actinacidiphila</taxon>
    </lineage>
</organism>
<dbReference type="InterPro" id="IPR011610">
    <property type="entry name" value="SAM_mthyl_Trfase_ML2640-like"/>
</dbReference>
<dbReference type="SUPFAM" id="SSF53335">
    <property type="entry name" value="S-adenosyl-L-methionine-dependent methyltransferases"/>
    <property type="match status" value="1"/>
</dbReference>
<evidence type="ECO:0000256" key="2">
    <source>
        <dbReference type="ARBA" id="ARBA00008138"/>
    </source>
</evidence>
<evidence type="ECO:0000256" key="3">
    <source>
        <dbReference type="ARBA" id="ARBA00022603"/>
    </source>
</evidence>
<dbReference type="GO" id="GO:0032259">
    <property type="term" value="P:methylation"/>
    <property type="evidence" value="ECO:0007669"/>
    <property type="project" value="UniProtKB-KW"/>
</dbReference>
<accession>A0A1H0Q437</accession>
<dbReference type="OrthoDB" id="9806164at2"/>
<dbReference type="STRING" id="310781.SAMN05216259_117102"/>
<dbReference type="PANTHER" id="PTHR43619:SF2">
    <property type="entry name" value="S-ADENOSYL-L-METHIONINE-DEPENDENT METHYLTRANSFERASES SUPERFAMILY PROTEIN"/>
    <property type="match status" value="1"/>
</dbReference>
<comment type="function">
    <text evidence="1 6">Exhibits S-adenosyl-L-methionine-dependent methyltransferase activity.</text>
</comment>
<comment type="similarity">
    <text evidence="2 6">Belongs to the UPF0677 family.</text>
</comment>
<name>A0A1H0Q437_9ACTN</name>
<protein>
    <recommendedName>
        <fullName evidence="6">S-adenosyl-L-methionine-dependent methyltransferase</fullName>
        <ecNumber evidence="6">2.1.1.-</ecNumber>
    </recommendedName>
</protein>
<keyword evidence="8" id="KW-1185">Reference proteome</keyword>
<keyword evidence="5 6" id="KW-0949">S-adenosyl-L-methionine</keyword>